<dbReference type="EMBL" id="DXAM01000018">
    <property type="protein sequence ID" value="HJA03466.1"/>
    <property type="molecule type" value="Genomic_DNA"/>
</dbReference>
<comment type="caution">
    <text evidence="2">The sequence shown here is derived from an EMBL/GenBank/DDBJ whole genome shotgun (WGS) entry which is preliminary data.</text>
</comment>
<sequence>MAPARVIGADAVGTRQNTFGSASVLSHDLRRIPTARRASRLSAARAHHALRAGGILSRTRAMRRSVAPELPAADRRGASEENPHKVSDT</sequence>
<proteinExistence type="predicted"/>
<dbReference type="AlphaFoldDB" id="A0A9D2KGM5"/>
<organism evidence="2 3">
    <name type="scientific">Candidatus Microbacterium stercoravium</name>
    <dbReference type="NCBI Taxonomy" id="2838697"/>
    <lineage>
        <taxon>Bacteria</taxon>
        <taxon>Bacillati</taxon>
        <taxon>Actinomycetota</taxon>
        <taxon>Actinomycetes</taxon>
        <taxon>Micrococcales</taxon>
        <taxon>Microbacteriaceae</taxon>
        <taxon>Microbacterium</taxon>
    </lineage>
</organism>
<protein>
    <submittedName>
        <fullName evidence="2">Uncharacterized protein</fullName>
    </submittedName>
</protein>
<reference evidence="2" key="2">
    <citation type="submission" date="2021-04" db="EMBL/GenBank/DDBJ databases">
        <authorList>
            <person name="Gilroy R."/>
        </authorList>
    </citation>
    <scope>NUCLEOTIDE SEQUENCE</scope>
    <source>
        <strain evidence="2">ChiHjej8B7-3636</strain>
    </source>
</reference>
<accession>A0A9D2KGM5</accession>
<reference evidence="2" key="1">
    <citation type="journal article" date="2021" name="PeerJ">
        <title>Extensive microbial diversity within the chicken gut microbiome revealed by metagenomics and culture.</title>
        <authorList>
            <person name="Gilroy R."/>
            <person name="Ravi A."/>
            <person name="Getino M."/>
            <person name="Pursley I."/>
            <person name="Horton D.L."/>
            <person name="Alikhan N.F."/>
            <person name="Baker D."/>
            <person name="Gharbi K."/>
            <person name="Hall N."/>
            <person name="Watson M."/>
            <person name="Adriaenssens E.M."/>
            <person name="Foster-Nyarko E."/>
            <person name="Jarju S."/>
            <person name="Secka A."/>
            <person name="Antonio M."/>
            <person name="Oren A."/>
            <person name="Chaudhuri R.R."/>
            <person name="La Ragione R."/>
            <person name="Hildebrand F."/>
            <person name="Pallen M.J."/>
        </authorList>
    </citation>
    <scope>NUCLEOTIDE SEQUENCE</scope>
    <source>
        <strain evidence="2">ChiHjej8B7-3636</strain>
    </source>
</reference>
<name>A0A9D2KGM5_9MICO</name>
<evidence type="ECO:0000256" key="1">
    <source>
        <dbReference type="SAM" id="MobiDB-lite"/>
    </source>
</evidence>
<evidence type="ECO:0000313" key="2">
    <source>
        <dbReference type="EMBL" id="HJA03466.1"/>
    </source>
</evidence>
<gene>
    <name evidence="2" type="ORF">H9800_01205</name>
</gene>
<dbReference type="Proteomes" id="UP000824220">
    <property type="component" value="Unassembled WGS sequence"/>
</dbReference>
<feature type="region of interest" description="Disordered" evidence="1">
    <location>
        <begin position="61"/>
        <end position="89"/>
    </location>
</feature>
<feature type="compositionally biased region" description="Basic and acidic residues" evidence="1">
    <location>
        <begin position="72"/>
        <end position="89"/>
    </location>
</feature>
<evidence type="ECO:0000313" key="3">
    <source>
        <dbReference type="Proteomes" id="UP000824220"/>
    </source>
</evidence>